<name>A0A9W8WS45_9PLEO</name>
<feature type="compositionally biased region" description="Basic and acidic residues" evidence="1">
    <location>
        <begin position="274"/>
        <end position="290"/>
    </location>
</feature>
<sequence>MASRPTGLVLPSSPSFDSEAASQQLLAEASSPVRRQTVALPAGSIAAQRGANLLNAARALSMSLPGPAARASKQASSGQRKSLKVTKGKLPRASLAGLVSESSQKKARGKELYDLEPSPQKKRASLPPQVAALEDEEDDIVPETNQVQPDDDVPAEIPESLDVSAPTETYGDDDIVDAPTSPIMPRETLPSSAKKQRGRPRKSGDGVASLVPQENATEKVALLAPFEPEKEASSAPGKRQGRSSKSGESVTSLTPEEESTMEVNTSTIASAEKNLFEEPKEGRGRSRKSGESLASRAAEASADSVQEEATAVTSAAPKKRLGRPRRSGERTMSRPPAVAFADADESFRDSVLQDMQTQRPAAAMETKRKGRPERDIDTTTNGEATAGPKPAKKVKKLKGPKMISPDEPAFEEDVLAPISTPRQDVPQAARKNSRQESRELRRQDRRQAAQPRGDPQPRVEISTRSTRTLSSRSQGEPANAPEPSSVPGIVRKGAAEQRIAAKTRAAVASSATEPAEPKKTNRQIHISFPEPSPASQADGEEAVSGSTEATSKGLHEKSQKRANDNAHAIDREESQEDDDEGGDVRNDQAQERADGDADDAQDDDQANPHRSQLPALDEVFNFTNGEERSGVCTVGLARKIHRACDRVHVTLSKEDCSYDDIAECKDDLVRRLASIGCKIPEDVRFDFKRDAFAYLFHALTSVFEAMYDKFQQEQAEEGEVMESLEALQVLHPFIREMLRFKDTMDSWKVKVTGQGQGDRLIRGVESDLVVPLRKVEKDFKMRLNGLRKAEQDRRTRVEMQRQRERQEQETIKQEEALSSARERRKRWQDLHIVRMQCESDPYRRRRLRFLEPPDAMETDANGNEFERVPFFGERNAPPPSSVIASSGKEWTSEQDAALLDALQSFTPLEDIFKEHCRSRGALREFSVSDFAAKLAWVRSSWAQLLHLHPNWELPEWVKKIPVLL</sequence>
<dbReference type="OrthoDB" id="3939134at2759"/>
<reference evidence="2" key="1">
    <citation type="submission" date="2022-10" db="EMBL/GenBank/DDBJ databases">
        <title>Tapping the CABI collections for fungal endophytes: first genome assemblies for Collariella, Neodidymelliopsis, Ascochyta clinopodiicola, Didymella pomorum, Didymosphaeria variabile, Neocosmospora piperis and Neocucurbitaria cava.</title>
        <authorList>
            <person name="Hill R."/>
        </authorList>
    </citation>
    <scope>NUCLEOTIDE SEQUENCE</scope>
    <source>
        <strain evidence="2">IMI 360193</strain>
    </source>
</reference>
<feature type="compositionally biased region" description="Basic and acidic residues" evidence="1">
    <location>
        <begin position="553"/>
        <end position="572"/>
    </location>
</feature>
<dbReference type="AlphaFoldDB" id="A0A9W8WS45"/>
<accession>A0A9W8WS45</accession>
<feature type="compositionally biased region" description="Basic and acidic residues" evidence="1">
    <location>
        <begin position="790"/>
        <end position="815"/>
    </location>
</feature>
<organism evidence="2 3">
    <name type="scientific">Didymella glomerata</name>
    <dbReference type="NCBI Taxonomy" id="749621"/>
    <lineage>
        <taxon>Eukaryota</taxon>
        <taxon>Fungi</taxon>
        <taxon>Dikarya</taxon>
        <taxon>Ascomycota</taxon>
        <taxon>Pezizomycotina</taxon>
        <taxon>Dothideomycetes</taxon>
        <taxon>Pleosporomycetidae</taxon>
        <taxon>Pleosporales</taxon>
        <taxon>Pleosporineae</taxon>
        <taxon>Didymellaceae</taxon>
        <taxon>Didymella</taxon>
    </lineage>
</organism>
<feature type="compositionally biased region" description="Low complexity" evidence="1">
    <location>
        <begin position="291"/>
        <end position="304"/>
    </location>
</feature>
<evidence type="ECO:0000313" key="2">
    <source>
        <dbReference type="EMBL" id="KAJ4331424.1"/>
    </source>
</evidence>
<feature type="compositionally biased region" description="Polar residues" evidence="1">
    <location>
        <begin position="243"/>
        <end position="254"/>
    </location>
</feature>
<comment type="caution">
    <text evidence="2">The sequence shown here is derived from an EMBL/GenBank/DDBJ whole genome shotgun (WGS) entry which is preliminary data.</text>
</comment>
<keyword evidence="3" id="KW-1185">Reference proteome</keyword>
<dbReference type="Proteomes" id="UP001140562">
    <property type="component" value="Unassembled WGS sequence"/>
</dbReference>
<feature type="region of interest" description="Disordered" evidence="1">
    <location>
        <begin position="790"/>
        <end position="818"/>
    </location>
</feature>
<gene>
    <name evidence="2" type="ORF">N0V87_009168</name>
</gene>
<feature type="compositionally biased region" description="Basic and acidic residues" evidence="1">
    <location>
        <begin position="433"/>
        <end position="447"/>
    </location>
</feature>
<evidence type="ECO:0000313" key="3">
    <source>
        <dbReference type="Proteomes" id="UP001140562"/>
    </source>
</evidence>
<feature type="compositionally biased region" description="Basic residues" evidence="1">
    <location>
        <begin position="390"/>
        <end position="399"/>
    </location>
</feature>
<feature type="compositionally biased region" description="Basic and acidic residues" evidence="1">
    <location>
        <begin position="582"/>
        <end position="595"/>
    </location>
</feature>
<evidence type="ECO:0000256" key="1">
    <source>
        <dbReference type="SAM" id="MobiDB-lite"/>
    </source>
</evidence>
<protein>
    <submittedName>
        <fullName evidence="2">Uncharacterized protein</fullName>
    </submittedName>
</protein>
<feature type="compositionally biased region" description="Acidic residues" evidence="1">
    <location>
        <begin position="596"/>
        <end position="605"/>
    </location>
</feature>
<feature type="compositionally biased region" description="Basic residues" evidence="1">
    <location>
        <begin position="81"/>
        <end position="90"/>
    </location>
</feature>
<dbReference type="EMBL" id="JAPEUV010000150">
    <property type="protein sequence ID" value="KAJ4331424.1"/>
    <property type="molecule type" value="Genomic_DNA"/>
</dbReference>
<feature type="compositionally biased region" description="Low complexity" evidence="1">
    <location>
        <begin position="462"/>
        <end position="473"/>
    </location>
</feature>
<feature type="region of interest" description="Disordered" evidence="1">
    <location>
        <begin position="64"/>
        <end position="616"/>
    </location>
</feature>
<feature type="compositionally biased region" description="Low complexity" evidence="1">
    <location>
        <begin position="500"/>
        <end position="512"/>
    </location>
</feature>
<proteinExistence type="predicted"/>